<keyword evidence="2" id="KW-0963">Cytoplasm</keyword>
<feature type="domain" description="Response regulatory" evidence="10">
    <location>
        <begin position="10"/>
        <end position="128"/>
    </location>
</feature>
<evidence type="ECO:0000256" key="7">
    <source>
        <dbReference type="ARBA" id="ARBA00023163"/>
    </source>
</evidence>
<keyword evidence="3 8" id="KW-0597">Phosphoprotein</keyword>
<dbReference type="PROSITE" id="PS50110">
    <property type="entry name" value="RESPONSE_REGULATORY"/>
    <property type="match status" value="1"/>
</dbReference>
<keyword evidence="5" id="KW-0805">Transcription regulation</keyword>
<dbReference type="GO" id="GO:0043565">
    <property type="term" value="F:sequence-specific DNA binding"/>
    <property type="evidence" value="ECO:0007669"/>
    <property type="project" value="InterPro"/>
</dbReference>
<evidence type="ECO:0000313" key="11">
    <source>
        <dbReference type="EMBL" id="KHF40534.1"/>
    </source>
</evidence>
<dbReference type="InterPro" id="IPR018060">
    <property type="entry name" value="HTH_AraC"/>
</dbReference>
<dbReference type="InterPro" id="IPR011006">
    <property type="entry name" value="CheY-like_superfamily"/>
</dbReference>
<evidence type="ECO:0008006" key="13">
    <source>
        <dbReference type="Google" id="ProtNLM"/>
    </source>
</evidence>
<dbReference type="GO" id="GO:0003700">
    <property type="term" value="F:DNA-binding transcription factor activity"/>
    <property type="evidence" value="ECO:0007669"/>
    <property type="project" value="InterPro"/>
</dbReference>
<dbReference type="Gene3D" id="1.10.10.60">
    <property type="entry name" value="Homeodomain-like"/>
    <property type="match status" value="2"/>
</dbReference>
<name>A0A0B0IKF1_9BACI</name>
<organism evidence="11 12">
    <name type="scientific">Halalkalibacter okhensis</name>
    <dbReference type="NCBI Taxonomy" id="333138"/>
    <lineage>
        <taxon>Bacteria</taxon>
        <taxon>Bacillati</taxon>
        <taxon>Bacillota</taxon>
        <taxon>Bacilli</taxon>
        <taxon>Bacillales</taxon>
        <taxon>Bacillaceae</taxon>
        <taxon>Halalkalibacter</taxon>
    </lineage>
</organism>
<dbReference type="GO" id="GO:0005737">
    <property type="term" value="C:cytoplasm"/>
    <property type="evidence" value="ECO:0007669"/>
    <property type="project" value="UniProtKB-SubCell"/>
</dbReference>
<evidence type="ECO:0000256" key="4">
    <source>
        <dbReference type="ARBA" id="ARBA00023012"/>
    </source>
</evidence>
<comment type="caution">
    <text evidence="11">The sequence shown here is derived from an EMBL/GenBank/DDBJ whole genome shotgun (WGS) entry which is preliminary data.</text>
</comment>
<evidence type="ECO:0000259" key="10">
    <source>
        <dbReference type="PROSITE" id="PS50110"/>
    </source>
</evidence>
<accession>A0A0B0IKF1</accession>
<protein>
    <recommendedName>
        <fullName evidence="13">AraC family transcriptional regulator</fullName>
    </recommendedName>
</protein>
<evidence type="ECO:0000256" key="1">
    <source>
        <dbReference type="ARBA" id="ARBA00004496"/>
    </source>
</evidence>
<keyword evidence="12" id="KW-1185">Reference proteome</keyword>
<keyword evidence="4" id="KW-0902">Two-component regulatory system</keyword>
<dbReference type="PANTHER" id="PTHR42713">
    <property type="entry name" value="HISTIDINE KINASE-RELATED"/>
    <property type="match status" value="1"/>
</dbReference>
<dbReference type="CDD" id="cd17536">
    <property type="entry name" value="REC_YesN-like"/>
    <property type="match status" value="1"/>
</dbReference>
<evidence type="ECO:0000256" key="8">
    <source>
        <dbReference type="PROSITE-ProRule" id="PRU00169"/>
    </source>
</evidence>
<dbReference type="eggNOG" id="COG2207">
    <property type="taxonomic scope" value="Bacteria"/>
</dbReference>
<dbReference type="InterPro" id="IPR009057">
    <property type="entry name" value="Homeodomain-like_sf"/>
</dbReference>
<keyword evidence="7" id="KW-0804">Transcription</keyword>
<dbReference type="EMBL" id="JRJU01000008">
    <property type="protein sequence ID" value="KHF40534.1"/>
    <property type="molecule type" value="Genomic_DNA"/>
</dbReference>
<gene>
    <name evidence="11" type="ORF">LQ50_08365</name>
</gene>
<dbReference type="PRINTS" id="PR00032">
    <property type="entry name" value="HTHARAC"/>
</dbReference>
<evidence type="ECO:0000259" key="9">
    <source>
        <dbReference type="PROSITE" id="PS01124"/>
    </source>
</evidence>
<evidence type="ECO:0000256" key="2">
    <source>
        <dbReference type="ARBA" id="ARBA00022490"/>
    </source>
</evidence>
<feature type="modified residue" description="4-aspartylphosphate" evidence="8">
    <location>
        <position position="62"/>
    </location>
</feature>
<dbReference type="PROSITE" id="PS01124">
    <property type="entry name" value="HTH_ARAC_FAMILY_2"/>
    <property type="match status" value="1"/>
</dbReference>
<evidence type="ECO:0000256" key="6">
    <source>
        <dbReference type="ARBA" id="ARBA00023125"/>
    </source>
</evidence>
<evidence type="ECO:0000313" key="12">
    <source>
        <dbReference type="Proteomes" id="UP000030832"/>
    </source>
</evidence>
<dbReference type="SMART" id="SM00342">
    <property type="entry name" value="HTH_ARAC"/>
    <property type="match status" value="1"/>
</dbReference>
<dbReference type="Proteomes" id="UP000030832">
    <property type="component" value="Unassembled WGS sequence"/>
</dbReference>
<reference evidence="11 12" key="1">
    <citation type="submission" date="2014-09" db="EMBL/GenBank/DDBJ databases">
        <title>Genome sequencing and annotation of Bacillus Okhensis strain Kh10-101T.</title>
        <authorList>
            <person name="Prakash J.S."/>
        </authorList>
    </citation>
    <scope>NUCLEOTIDE SEQUENCE [LARGE SCALE GENOMIC DNA]</scope>
    <source>
        <strain evidence="12">Kh10-101T</strain>
    </source>
</reference>
<dbReference type="GO" id="GO:0000160">
    <property type="term" value="P:phosphorelay signal transduction system"/>
    <property type="evidence" value="ECO:0007669"/>
    <property type="project" value="UniProtKB-KW"/>
</dbReference>
<proteinExistence type="predicted"/>
<dbReference type="SUPFAM" id="SSF52172">
    <property type="entry name" value="CheY-like"/>
    <property type="match status" value="1"/>
</dbReference>
<dbReference type="InterPro" id="IPR018062">
    <property type="entry name" value="HTH_AraC-typ_CS"/>
</dbReference>
<dbReference type="InterPro" id="IPR001789">
    <property type="entry name" value="Sig_transdc_resp-reg_receiver"/>
</dbReference>
<evidence type="ECO:0000256" key="5">
    <source>
        <dbReference type="ARBA" id="ARBA00023015"/>
    </source>
</evidence>
<keyword evidence="6" id="KW-0238">DNA-binding</keyword>
<dbReference type="eggNOG" id="COG4753">
    <property type="taxonomic scope" value="Bacteria"/>
</dbReference>
<evidence type="ECO:0000256" key="3">
    <source>
        <dbReference type="ARBA" id="ARBA00022553"/>
    </source>
</evidence>
<dbReference type="Gene3D" id="3.40.50.2300">
    <property type="match status" value="1"/>
</dbReference>
<sequence length="530" mass="61667">MKGVRNRMNKVVLVDDEHFVRKGILALVDWQECGFEVSAEASNGEDALEIIERTKPDLVITDIRMPVLDGLELIRHLVEDKQFPTKFIILSGYNDFKYAQKAVRYGVVDFILKPLDKEEIEIVLKQLTKTLDEERKVKEYRQNIIVTNLFEDLVSGNIEHVQQEQTDLLCLDSVNQMNYLIAEINEIISNPIERTRIESYKTMIGDAICDLTKAEIWAIREHELLRFGLAITDNHLASFDHNILVFVSSLQKKLQHELDKSLTIYIGQTVNKVNELHVSFESAIKSLQYKYMNVSNQPIIFDKVKDLSITHMDIDDHLYTSLMESIEEKDKKNIQEKIDLIFSEFQVHLFAPGSIKASITRCVNKIIKTIRSMEGNEQQLTTLTPMLHLHNSSVTFIELKEYFSELVLEACEYICSLRKKNGKGDIYKIKAYIEEHFNENISLKSIASAFYMNPVYMGQLFKKTFGVYFKEFILQLRIDESKKLLRQTTLRVYEIAEKVGFRNSDYFVTQFEKQESMTPTEYRKSLERNG</sequence>
<dbReference type="Pfam" id="PF00072">
    <property type="entry name" value="Response_reg"/>
    <property type="match status" value="1"/>
</dbReference>
<dbReference type="AlphaFoldDB" id="A0A0B0IKF1"/>
<feature type="domain" description="HTH araC/xylS-type" evidence="9">
    <location>
        <begin position="427"/>
        <end position="525"/>
    </location>
</feature>
<dbReference type="InterPro" id="IPR051552">
    <property type="entry name" value="HptR"/>
</dbReference>
<dbReference type="SUPFAM" id="SSF46689">
    <property type="entry name" value="Homeodomain-like"/>
    <property type="match status" value="2"/>
</dbReference>
<dbReference type="PANTHER" id="PTHR42713:SF3">
    <property type="entry name" value="TRANSCRIPTIONAL REGULATORY PROTEIN HPTR"/>
    <property type="match status" value="1"/>
</dbReference>
<dbReference type="InterPro" id="IPR020449">
    <property type="entry name" value="Tscrpt_reg_AraC-type_HTH"/>
</dbReference>
<dbReference type="STRING" id="333138.LQ50_08365"/>
<dbReference type="PROSITE" id="PS00041">
    <property type="entry name" value="HTH_ARAC_FAMILY_1"/>
    <property type="match status" value="1"/>
</dbReference>
<comment type="subcellular location">
    <subcellularLocation>
        <location evidence="1">Cytoplasm</location>
    </subcellularLocation>
</comment>
<dbReference type="SMART" id="SM00448">
    <property type="entry name" value="REC"/>
    <property type="match status" value="1"/>
</dbReference>
<dbReference type="Pfam" id="PF12833">
    <property type="entry name" value="HTH_18"/>
    <property type="match status" value="1"/>
</dbReference>